<name>A0ABX1JQJ9_9MICC</name>
<protein>
    <submittedName>
        <fullName evidence="1">TIGR03089 family protein</fullName>
    </submittedName>
</protein>
<dbReference type="NCBIfam" id="TIGR03089">
    <property type="entry name" value="TIGR03089 family protein"/>
    <property type="match status" value="1"/>
</dbReference>
<dbReference type="Gene3D" id="3.40.50.12780">
    <property type="entry name" value="N-terminal domain of ligase-like"/>
    <property type="match status" value="1"/>
</dbReference>
<dbReference type="SUPFAM" id="SSF56801">
    <property type="entry name" value="Acetyl-CoA synthetase-like"/>
    <property type="match status" value="1"/>
</dbReference>
<evidence type="ECO:0000313" key="2">
    <source>
        <dbReference type="Proteomes" id="UP000523795"/>
    </source>
</evidence>
<dbReference type="InterPro" id="IPR017523">
    <property type="entry name" value="Rv3268"/>
</dbReference>
<sequence>MGTIRTIEHLLAGLRPDHSPSLIWYGPDGERVELSGRVLDNWVAKTANLLTEELDAGAGTVVRLEMAPHWRGIVWALATWQAGATLSTGGGAAADIVVTSDPHAAGGERPAQAQLVAVAPGALQLRWDGELPAGAIAYAAEVRAFADFFADAAEPDPDGTALDHQGGRISYGALLPQEAAAGTSGGQERRNLLLPASAGWPAVLSESPATWLAGGTVVMVHPDVEVTGRLLESERISVRL</sequence>
<organism evidence="1 2">
    <name type="scientific">Arthrobacter deserti</name>
    <dbReference type="NCBI Taxonomy" id="1742687"/>
    <lineage>
        <taxon>Bacteria</taxon>
        <taxon>Bacillati</taxon>
        <taxon>Actinomycetota</taxon>
        <taxon>Actinomycetes</taxon>
        <taxon>Micrococcales</taxon>
        <taxon>Micrococcaceae</taxon>
        <taxon>Arthrobacter</taxon>
    </lineage>
</organism>
<accession>A0ABX1JQJ9</accession>
<dbReference type="InterPro" id="IPR042099">
    <property type="entry name" value="ANL_N_sf"/>
</dbReference>
<dbReference type="Proteomes" id="UP000523795">
    <property type="component" value="Unassembled WGS sequence"/>
</dbReference>
<reference evidence="1 2" key="1">
    <citation type="submission" date="2020-04" db="EMBL/GenBank/DDBJ databases">
        <authorList>
            <person name="Liu S."/>
        </authorList>
    </citation>
    <scope>NUCLEOTIDE SEQUENCE [LARGE SCALE GENOMIC DNA]</scope>
    <source>
        <strain evidence="1 2">CGMCC 1.15091</strain>
    </source>
</reference>
<keyword evidence="2" id="KW-1185">Reference proteome</keyword>
<evidence type="ECO:0000313" key="1">
    <source>
        <dbReference type="EMBL" id="NKX50087.1"/>
    </source>
</evidence>
<dbReference type="EMBL" id="JAAZSR010000061">
    <property type="protein sequence ID" value="NKX50087.1"/>
    <property type="molecule type" value="Genomic_DNA"/>
</dbReference>
<proteinExistence type="predicted"/>
<gene>
    <name evidence="1" type="ORF">HER39_05785</name>
</gene>
<comment type="caution">
    <text evidence="1">The sequence shown here is derived from an EMBL/GenBank/DDBJ whole genome shotgun (WGS) entry which is preliminary data.</text>
</comment>